<proteinExistence type="predicted"/>
<comment type="caution">
    <text evidence="1">The sequence shown here is derived from an EMBL/GenBank/DDBJ whole genome shotgun (WGS) entry which is preliminary data.</text>
</comment>
<protein>
    <recommendedName>
        <fullName evidence="3">Beta-lactamase-related domain-containing protein</fullName>
    </recommendedName>
</protein>
<evidence type="ECO:0000313" key="1">
    <source>
        <dbReference type="EMBL" id="GHC35217.1"/>
    </source>
</evidence>
<dbReference type="EMBL" id="BMZN01000001">
    <property type="protein sequence ID" value="GHC35217.1"/>
    <property type="molecule type" value="Genomic_DNA"/>
</dbReference>
<name>A0A8H9M612_9BURK</name>
<dbReference type="Proteomes" id="UP000608923">
    <property type="component" value="Unassembled WGS sequence"/>
</dbReference>
<dbReference type="InterPro" id="IPR012338">
    <property type="entry name" value="Beta-lactam/transpept-like"/>
</dbReference>
<reference evidence="2" key="1">
    <citation type="journal article" date="2019" name="Int. J. Syst. Evol. Microbiol.">
        <title>The Global Catalogue of Microorganisms (GCM) 10K type strain sequencing project: providing services to taxonomists for standard genome sequencing and annotation.</title>
        <authorList>
            <consortium name="The Broad Institute Genomics Platform"/>
            <consortium name="The Broad Institute Genome Sequencing Center for Infectious Disease"/>
            <person name="Wu L."/>
            <person name="Ma J."/>
        </authorList>
    </citation>
    <scope>NUCLEOTIDE SEQUENCE [LARGE SCALE GENOMIC DNA]</scope>
    <source>
        <strain evidence="2">KCTC 42083</strain>
    </source>
</reference>
<dbReference type="Gene3D" id="3.40.710.10">
    <property type="entry name" value="DD-peptidase/beta-lactamase superfamily"/>
    <property type="match status" value="1"/>
</dbReference>
<dbReference type="AlphaFoldDB" id="A0A8H9M612"/>
<dbReference type="SUPFAM" id="SSF56601">
    <property type="entry name" value="beta-lactamase/transpeptidase-like"/>
    <property type="match status" value="1"/>
</dbReference>
<gene>
    <name evidence="1" type="ORF">GCM10010096_00150</name>
</gene>
<organism evidence="1 2">
    <name type="scientific">Alcaligenes pakistanensis</name>
    <dbReference type="NCBI Taxonomy" id="1482717"/>
    <lineage>
        <taxon>Bacteria</taxon>
        <taxon>Pseudomonadati</taxon>
        <taxon>Pseudomonadota</taxon>
        <taxon>Betaproteobacteria</taxon>
        <taxon>Burkholderiales</taxon>
        <taxon>Alcaligenaceae</taxon>
        <taxon>Alcaligenes</taxon>
    </lineage>
</organism>
<sequence>MADPRYQLITARMLLNHSAGLRGDDLINDSLFIGDNSIQGYGQFLGTLALQALNADPGAFSVYCNRRAGRKLCSS</sequence>
<accession>A0A8H9M612</accession>
<evidence type="ECO:0000313" key="2">
    <source>
        <dbReference type="Proteomes" id="UP000608923"/>
    </source>
</evidence>
<evidence type="ECO:0008006" key="3">
    <source>
        <dbReference type="Google" id="ProtNLM"/>
    </source>
</evidence>
<keyword evidence="2" id="KW-1185">Reference proteome</keyword>